<feature type="transmembrane region" description="Helical" evidence="6">
    <location>
        <begin position="339"/>
        <end position="356"/>
    </location>
</feature>
<dbReference type="NCBIfam" id="TIGR00360">
    <property type="entry name" value="ComEC_N-term"/>
    <property type="match status" value="1"/>
</dbReference>
<dbReference type="EMBL" id="QETF01000014">
    <property type="protein sequence ID" value="PWG16387.1"/>
    <property type="molecule type" value="Genomic_DNA"/>
</dbReference>
<name>A0A2V1P4Q3_9RHOB</name>
<feature type="transmembrane region" description="Helical" evidence="6">
    <location>
        <begin position="12"/>
        <end position="30"/>
    </location>
</feature>
<evidence type="ECO:0000259" key="8">
    <source>
        <dbReference type="Pfam" id="PF13567"/>
    </source>
</evidence>
<comment type="subcellular location">
    <subcellularLocation>
        <location evidence="1">Cell membrane</location>
        <topology evidence="1">Multi-pass membrane protein</topology>
    </subcellularLocation>
</comment>
<feature type="transmembrane region" description="Helical" evidence="6">
    <location>
        <begin position="422"/>
        <end position="449"/>
    </location>
</feature>
<proteinExistence type="predicted"/>
<dbReference type="Proteomes" id="UP000245293">
    <property type="component" value="Unassembled WGS sequence"/>
</dbReference>
<dbReference type="OrthoDB" id="9790149at2"/>
<feature type="transmembrane region" description="Helical" evidence="6">
    <location>
        <begin position="488"/>
        <end position="506"/>
    </location>
</feature>
<dbReference type="AlphaFoldDB" id="A0A2V1P4Q3"/>
<dbReference type="InterPro" id="IPR004477">
    <property type="entry name" value="ComEC_N"/>
</dbReference>
<dbReference type="PANTHER" id="PTHR30619:SF1">
    <property type="entry name" value="RECOMBINATION PROTEIN 2"/>
    <property type="match status" value="1"/>
</dbReference>
<keyword evidence="2" id="KW-1003">Cell membrane</keyword>
<keyword evidence="3 6" id="KW-0812">Transmembrane</keyword>
<evidence type="ECO:0000256" key="5">
    <source>
        <dbReference type="ARBA" id="ARBA00023136"/>
    </source>
</evidence>
<organism evidence="9 10">
    <name type="scientific">Salibaculum griseiflavum</name>
    <dbReference type="NCBI Taxonomy" id="1914409"/>
    <lineage>
        <taxon>Bacteria</taxon>
        <taxon>Pseudomonadati</taxon>
        <taxon>Pseudomonadota</taxon>
        <taxon>Alphaproteobacteria</taxon>
        <taxon>Rhodobacterales</taxon>
        <taxon>Roseobacteraceae</taxon>
        <taxon>Salibaculum</taxon>
    </lineage>
</organism>
<keyword evidence="5 6" id="KW-0472">Membrane</keyword>
<feature type="transmembrane region" description="Helical" evidence="6">
    <location>
        <begin position="394"/>
        <end position="416"/>
    </location>
</feature>
<dbReference type="InterPro" id="IPR052159">
    <property type="entry name" value="Competence_DNA_uptake"/>
</dbReference>
<feature type="domain" description="ComEC/Rec2-related protein" evidence="7">
    <location>
        <begin position="233"/>
        <end position="507"/>
    </location>
</feature>
<feature type="transmembrane region" description="Helical" evidence="6">
    <location>
        <begin position="36"/>
        <end position="55"/>
    </location>
</feature>
<evidence type="ECO:0000256" key="2">
    <source>
        <dbReference type="ARBA" id="ARBA00022475"/>
    </source>
</evidence>
<evidence type="ECO:0000256" key="3">
    <source>
        <dbReference type="ARBA" id="ARBA00022692"/>
    </source>
</evidence>
<feature type="transmembrane region" description="Helical" evidence="6">
    <location>
        <begin position="362"/>
        <end position="382"/>
    </location>
</feature>
<evidence type="ECO:0000256" key="1">
    <source>
        <dbReference type="ARBA" id="ARBA00004651"/>
    </source>
</evidence>
<feature type="transmembrane region" description="Helical" evidence="6">
    <location>
        <begin position="253"/>
        <end position="274"/>
    </location>
</feature>
<evidence type="ECO:0000313" key="9">
    <source>
        <dbReference type="EMBL" id="PWG16387.1"/>
    </source>
</evidence>
<dbReference type="InterPro" id="IPR025405">
    <property type="entry name" value="DUF4131"/>
</dbReference>
<dbReference type="Pfam" id="PF03772">
    <property type="entry name" value="Competence"/>
    <property type="match status" value="1"/>
</dbReference>
<dbReference type="PANTHER" id="PTHR30619">
    <property type="entry name" value="DNA INTERNALIZATION/COMPETENCE PROTEIN COMEC/REC2"/>
    <property type="match status" value="1"/>
</dbReference>
<evidence type="ECO:0000313" key="10">
    <source>
        <dbReference type="Proteomes" id="UP000245293"/>
    </source>
</evidence>
<protein>
    <submittedName>
        <fullName evidence="9">Competence protein</fullName>
    </submittedName>
</protein>
<accession>A0A2V1P4Q3</accession>
<feature type="transmembrane region" description="Helical" evidence="6">
    <location>
        <begin position="456"/>
        <end position="476"/>
    </location>
</feature>
<keyword evidence="4 6" id="KW-1133">Transmembrane helix</keyword>
<dbReference type="Pfam" id="PF13567">
    <property type="entry name" value="DUF4131"/>
    <property type="match status" value="1"/>
</dbReference>
<sequence>MDNGLLRQQGHLFGWSPVLFAVGISLYFGVRFEAGIALYAGATVALLACLGLVRLCPDGLRALPIGLALVLAGGLVAGVRAHSVAAPVLDFRYYGPVEGRVIEIDRSASDAVRLTLDRVVLEDMSPARTPARVRLSLHGQQGYVTPEPGQTLILTGHLSPPAGPVEPDGFDFRRMAWFEGLGAVGYTRTPVLLARPAEDGAAGLAIYRVRVAISRWVQTALPDERGAFAAAIMTGDRSAMGQEVLEDLRASNLAHLLAISGLHMGLLTGFVFLVMRNALLLWPGFTLRHPAKKVAAFCALVVAAGYYAMSGGNVATERAFIMVSVMLVAVMLDRRALTIRAVAIAALIVLVLRPEALSGPGFQMSFAATTALVAVFGFLRRFDMDWLPRRLRPALGVVLSSLIAGLATAPISAAHFNQVSHYGLLANVLSVPVMGTLVMPAAVLAAVLAPVGLSGIGLWLMGLGIRWILFIADWVSGLEGAVGHVHSPAPPVLGLLAFGALVIVLWQGRWRLAGLGPAALAGVLWLTTERPVLLIADSGALIGVMGDQGRALSKPRGDGFAARAWLENDGGPVAQAQAFERPGLSIEGRRQEVRLGSAHLVAVRGKMALADVVDCDGADILVSNQQARPGRSCTVLDIATLRDSGAIAGYLRDGELQLVSVRDRTGERLWNSRRAREVARLAWR</sequence>
<evidence type="ECO:0000256" key="4">
    <source>
        <dbReference type="ARBA" id="ARBA00022989"/>
    </source>
</evidence>
<gene>
    <name evidence="9" type="ORF">DFK10_12160</name>
</gene>
<dbReference type="GO" id="GO:0005886">
    <property type="term" value="C:plasma membrane"/>
    <property type="evidence" value="ECO:0007669"/>
    <property type="project" value="UniProtKB-SubCell"/>
</dbReference>
<feature type="domain" description="DUF4131" evidence="8">
    <location>
        <begin position="39"/>
        <end position="191"/>
    </location>
</feature>
<reference evidence="10" key="1">
    <citation type="submission" date="2018-05" db="EMBL/GenBank/DDBJ databases">
        <authorList>
            <person name="Du Z."/>
            <person name="Wang X."/>
        </authorList>
    </citation>
    <scope>NUCLEOTIDE SEQUENCE [LARGE SCALE GENOMIC DNA]</scope>
    <source>
        <strain evidence="10">WDS4C29</strain>
    </source>
</reference>
<keyword evidence="10" id="KW-1185">Reference proteome</keyword>
<feature type="transmembrane region" description="Helical" evidence="6">
    <location>
        <begin position="294"/>
        <end position="309"/>
    </location>
</feature>
<evidence type="ECO:0000256" key="6">
    <source>
        <dbReference type="SAM" id="Phobius"/>
    </source>
</evidence>
<feature type="transmembrane region" description="Helical" evidence="6">
    <location>
        <begin position="62"/>
        <end position="81"/>
    </location>
</feature>
<evidence type="ECO:0000259" key="7">
    <source>
        <dbReference type="Pfam" id="PF03772"/>
    </source>
</evidence>
<comment type="caution">
    <text evidence="9">The sequence shown here is derived from an EMBL/GenBank/DDBJ whole genome shotgun (WGS) entry which is preliminary data.</text>
</comment>